<organism evidence="9 10">
    <name type="scientific">Candidatus Cryptobacteroides intestinigallinarum</name>
    <dbReference type="NCBI Taxonomy" id="2840767"/>
    <lineage>
        <taxon>Bacteria</taxon>
        <taxon>Pseudomonadati</taxon>
        <taxon>Bacteroidota</taxon>
        <taxon>Bacteroidia</taxon>
        <taxon>Bacteroidales</taxon>
        <taxon>Candidatus Cryptobacteroides</taxon>
    </lineage>
</organism>
<evidence type="ECO:0000259" key="8">
    <source>
        <dbReference type="Pfam" id="PF01432"/>
    </source>
</evidence>
<sequence length="705" mass="79980">MDKENIIENENCRQTIGNENGLQTGENPLLTESPYPFGAPQFDKIRNSDYLPAFEEGIREAKAEIDAIAGNPAEPDFSNTIEALEFSGRKLDQVSDIFFNILEADTDDEKQEIAEKVSPMLTEYSMYVSMNEKLFKRVSYVYGMKDSLGLSSDAKKLLEDTYRSFVRNGAALEGADREEFARCVEQLSLLSLQFGKNVLASSNSFSLHVENEADLDGLPQYVRDMGAASAAEKGLVGWVYTLEYPSYSPFMKFSRCRELRRKMYMARSTRAYGGEFGNEGIVGDIVALRLKKARLLGYKTYAEYALEERMARTPEKVSSFLTDMLVKTLPFARKDVDDVLGYARRNGFEGEVLEPWDFSYWAERYQEAEYSLNEEQLKPYFRLEDCISAVFGLAGRLYGLRFDERKDIPVYHKDVKVYDVTDASGRHMALFYADFFPRPSKRDGAWMTEFRGQSIIDGVEHRPFISIVTNFTKPSASAPSLLTHGEFTTFLHEFGHALHGILAEGRYPSLTGTNVERDFVELPSQIMENWACEPEYLDSFAKDYRTGEVIPDELVKRIVRAQNYLAGYQQVRQLQFGILDMAWHTLRDEAECREAGKSVEEFEKKALAGSEVLPHAEGTVISTSFGHIFSGGYAAGYYSYKWAEVLEADAFSLFKENGIFDRATAESFRSNILSRGGSEDPDVLYRNFRGRDPQPDALMKKLGLI</sequence>
<dbReference type="Gene3D" id="1.10.1370.40">
    <property type="match status" value="1"/>
</dbReference>
<comment type="caution">
    <text evidence="9">The sequence shown here is derived from an EMBL/GenBank/DDBJ whole genome shotgun (WGS) entry which is preliminary data.</text>
</comment>
<evidence type="ECO:0000256" key="4">
    <source>
        <dbReference type="ARBA" id="ARBA00022801"/>
    </source>
</evidence>
<dbReference type="Gene3D" id="1.10.1370.10">
    <property type="entry name" value="Neurolysin, domain 3"/>
    <property type="match status" value="1"/>
</dbReference>
<dbReference type="Proteomes" id="UP000823617">
    <property type="component" value="Unassembled WGS sequence"/>
</dbReference>
<keyword evidence="4 7" id="KW-0378">Hydrolase</keyword>
<dbReference type="PANTHER" id="PTHR43660:SF1">
    <property type="entry name" value="DIPEPTIDYL CARBOXYPEPTIDASE"/>
    <property type="match status" value="1"/>
</dbReference>
<evidence type="ECO:0000256" key="6">
    <source>
        <dbReference type="ARBA" id="ARBA00023049"/>
    </source>
</evidence>
<comment type="similarity">
    <text evidence="1 7">Belongs to the peptidase M3 family.</text>
</comment>
<dbReference type="InterPro" id="IPR045090">
    <property type="entry name" value="Pept_M3A_M3B"/>
</dbReference>
<dbReference type="InterPro" id="IPR024077">
    <property type="entry name" value="Neurolysin/TOP_dom2"/>
</dbReference>
<evidence type="ECO:0000256" key="7">
    <source>
        <dbReference type="RuleBase" id="RU003435"/>
    </source>
</evidence>
<dbReference type="Pfam" id="PF01432">
    <property type="entry name" value="Peptidase_M3"/>
    <property type="match status" value="1"/>
</dbReference>
<evidence type="ECO:0000313" key="10">
    <source>
        <dbReference type="Proteomes" id="UP000823617"/>
    </source>
</evidence>
<feature type="domain" description="Peptidase M3A/M3B catalytic" evidence="8">
    <location>
        <begin position="251"/>
        <end position="703"/>
    </location>
</feature>
<dbReference type="EMBL" id="JADIMK010000010">
    <property type="protein sequence ID" value="MBO8455044.1"/>
    <property type="molecule type" value="Genomic_DNA"/>
</dbReference>
<dbReference type="GO" id="GO:0006508">
    <property type="term" value="P:proteolysis"/>
    <property type="evidence" value="ECO:0007669"/>
    <property type="project" value="UniProtKB-KW"/>
</dbReference>
<protein>
    <submittedName>
        <fullName evidence="9">M3 family metallopeptidase</fullName>
    </submittedName>
</protein>
<comment type="cofactor">
    <cofactor evidence="7">
        <name>Zn(2+)</name>
        <dbReference type="ChEBI" id="CHEBI:29105"/>
    </cofactor>
    <text evidence="7">Binds 1 zinc ion.</text>
</comment>
<dbReference type="GO" id="GO:0004180">
    <property type="term" value="F:carboxypeptidase activity"/>
    <property type="evidence" value="ECO:0007669"/>
    <property type="project" value="TreeGrafter"/>
</dbReference>
<proteinExistence type="inferred from homology"/>
<dbReference type="PANTHER" id="PTHR43660">
    <property type="entry name" value="DIPEPTIDYL CARBOXYPEPTIDASE"/>
    <property type="match status" value="1"/>
</dbReference>
<dbReference type="GO" id="GO:0005829">
    <property type="term" value="C:cytosol"/>
    <property type="evidence" value="ECO:0007669"/>
    <property type="project" value="UniProtKB-ARBA"/>
</dbReference>
<dbReference type="InterPro" id="IPR024079">
    <property type="entry name" value="MetalloPept_cat_dom_sf"/>
</dbReference>
<gene>
    <name evidence="9" type="ORF">IAC08_01395</name>
</gene>
<evidence type="ECO:0000256" key="1">
    <source>
        <dbReference type="ARBA" id="ARBA00006040"/>
    </source>
</evidence>
<dbReference type="SUPFAM" id="SSF55486">
    <property type="entry name" value="Metalloproteases ('zincins'), catalytic domain"/>
    <property type="match status" value="1"/>
</dbReference>
<reference evidence="9" key="1">
    <citation type="submission" date="2020-10" db="EMBL/GenBank/DDBJ databases">
        <authorList>
            <person name="Gilroy R."/>
        </authorList>
    </citation>
    <scope>NUCLEOTIDE SEQUENCE</scope>
    <source>
        <strain evidence="9">B1-3475</strain>
    </source>
</reference>
<dbReference type="GO" id="GO:0046872">
    <property type="term" value="F:metal ion binding"/>
    <property type="evidence" value="ECO:0007669"/>
    <property type="project" value="UniProtKB-UniRule"/>
</dbReference>
<name>A0A9D9MYY0_9BACT</name>
<dbReference type="AlphaFoldDB" id="A0A9D9MYY0"/>
<evidence type="ECO:0000313" key="9">
    <source>
        <dbReference type="EMBL" id="MBO8455044.1"/>
    </source>
</evidence>
<dbReference type="InterPro" id="IPR001567">
    <property type="entry name" value="Pept_M3A_M3B_dom"/>
</dbReference>
<reference evidence="9" key="2">
    <citation type="journal article" date="2021" name="PeerJ">
        <title>Extensive microbial diversity within the chicken gut microbiome revealed by metagenomics and culture.</title>
        <authorList>
            <person name="Gilroy R."/>
            <person name="Ravi A."/>
            <person name="Getino M."/>
            <person name="Pursley I."/>
            <person name="Horton D.L."/>
            <person name="Alikhan N.F."/>
            <person name="Baker D."/>
            <person name="Gharbi K."/>
            <person name="Hall N."/>
            <person name="Watson M."/>
            <person name="Adriaenssens E.M."/>
            <person name="Foster-Nyarko E."/>
            <person name="Jarju S."/>
            <person name="Secka A."/>
            <person name="Antonio M."/>
            <person name="Oren A."/>
            <person name="Chaudhuri R.R."/>
            <person name="La Ragione R."/>
            <person name="Hildebrand F."/>
            <person name="Pallen M.J."/>
        </authorList>
    </citation>
    <scope>NUCLEOTIDE SEQUENCE</scope>
    <source>
        <strain evidence="9">B1-3475</strain>
    </source>
</reference>
<evidence type="ECO:0000256" key="2">
    <source>
        <dbReference type="ARBA" id="ARBA00022670"/>
    </source>
</evidence>
<dbReference type="GO" id="GO:0004222">
    <property type="term" value="F:metalloendopeptidase activity"/>
    <property type="evidence" value="ECO:0007669"/>
    <property type="project" value="InterPro"/>
</dbReference>
<keyword evidence="6 7" id="KW-0482">Metalloprotease</keyword>
<dbReference type="CDD" id="cd06456">
    <property type="entry name" value="M3A_DCP"/>
    <property type="match status" value="1"/>
</dbReference>
<accession>A0A9D9MYY0</accession>
<dbReference type="InterPro" id="IPR034005">
    <property type="entry name" value="M3A_DCP"/>
</dbReference>
<keyword evidence="2 7" id="KW-0645">Protease</keyword>
<keyword evidence="5 7" id="KW-0862">Zinc</keyword>
<evidence type="ECO:0000256" key="5">
    <source>
        <dbReference type="ARBA" id="ARBA00022833"/>
    </source>
</evidence>
<keyword evidence="3 7" id="KW-0479">Metal-binding</keyword>
<evidence type="ECO:0000256" key="3">
    <source>
        <dbReference type="ARBA" id="ARBA00022723"/>
    </source>
</evidence>
<dbReference type="FunFam" id="3.40.390.10:FF:000009">
    <property type="entry name" value="Oligopeptidase A"/>
    <property type="match status" value="1"/>
</dbReference>
<dbReference type="Gene3D" id="3.40.390.10">
    <property type="entry name" value="Collagenase (Catalytic Domain)"/>
    <property type="match status" value="1"/>
</dbReference>